<dbReference type="SUPFAM" id="SSF158573">
    <property type="entry name" value="GINS helical bundle-like"/>
    <property type="match status" value="1"/>
</dbReference>
<keyword evidence="3" id="KW-0235">DNA replication</keyword>
<evidence type="ECO:0000313" key="8">
    <source>
        <dbReference type="Proteomes" id="UP000428333"/>
    </source>
</evidence>
<proteinExistence type="inferred from homology"/>
<dbReference type="GO" id="GO:0000811">
    <property type="term" value="C:GINS complex"/>
    <property type="evidence" value="ECO:0007669"/>
    <property type="project" value="TreeGrafter"/>
</dbReference>
<dbReference type="CDD" id="cd11712">
    <property type="entry name" value="GINS_A_psf2"/>
    <property type="match status" value="1"/>
</dbReference>
<gene>
    <name evidence="7" type="ORF">C3L33_16680</name>
</gene>
<evidence type="ECO:0000256" key="1">
    <source>
        <dbReference type="ARBA" id="ARBA00004123"/>
    </source>
</evidence>
<feature type="domain" description="GINS subunit" evidence="6">
    <location>
        <begin position="26"/>
        <end position="88"/>
    </location>
</feature>
<organism evidence="7 8">
    <name type="scientific">Rhododendron williamsianum</name>
    <dbReference type="NCBI Taxonomy" id="262921"/>
    <lineage>
        <taxon>Eukaryota</taxon>
        <taxon>Viridiplantae</taxon>
        <taxon>Streptophyta</taxon>
        <taxon>Embryophyta</taxon>
        <taxon>Tracheophyta</taxon>
        <taxon>Spermatophyta</taxon>
        <taxon>Magnoliopsida</taxon>
        <taxon>eudicotyledons</taxon>
        <taxon>Gunneridae</taxon>
        <taxon>Pentapetalae</taxon>
        <taxon>asterids</taxon>
        <taxon>Ericales</taxon>
        <taxon>Ericaceae</taxon>
        <taxon>Ericoideae</taxon>
        <taxon>Rhodoreae</taxon>
        <taxon>Rhododendron</taxon>
    </lineage>
</organism>
<dbReference type="InterPro" id="IPR021151">
    <property type="entry name" value="GINS_A"/>
</dbReference>
<feature type="region of interest" description="Disordered" evidence="5">
    <location>
        <begin position="101"/>
        <end position="122"/>
    </location>
</feature>
<keyword evidence="8" id="KW-1185">Reference proteome</keyword>
<evidence type="ECO:0000259" key="6">
    <source>
        <dbReference type="Pfam" id="PF05916"/>
    </source>
</evidence>
<dbReference type="Gene3D" id="1.20.58.1020">
    <property type="match status" value="1"/>
</dbReference>
<keyword evidence="4" id="KW-0539">Nucleus</keyword>
<reference evidence="7 8" key="1">
    <citation type="journal article" date="2019" name="Genome Biol. Evol.">
        <title>The Rhododendron genome and chromosomal organization provide insight into shared whole-genome duplications across the heath family (Ericaceae).</title>
        <authorList>
            <person name="Soza V.L."/>
            <person name="Lindsley D."/>
            <person name="Waalkes A."/>
            <person name="Ramage E."/>
            <person name="Patwardhan R.P."/>
            <person name="Burton J.N."/>
            <person name="Adey A."/>
            <person name="Kumar A."/>
            <person name="Qiu R."/>
            <person name="Shendure J."/>
            <person name="Hall B."/>
        </authorList>
    </citation>
    <scope>NUCLEOTIDE SEQUENCE [LARGE SCALE GENOMIC DNA]</scope>
    <source>
        <strain evidence="7">RSF 1966-606</strain>
    </source>
</reference>
<dbReference type="OrthoDB" id="1938138at2759"/>
<comment type="similarity">
    <text evidence="2">Belongs to the GINS2/PSF2 family.</text>
</comment>
<evidence type="ECO:0000256" key="5">
    <source>
        <dbReference type="SAM" id="MobiDB-lite"/>
    </source>
</evidence>
<evidence type="ECO:0000313" key="7">
    <source>
        <dbReference type="EMBL" id="KAE9451443.1"/>
    </source>
</evidence>
<evidence type="ECO:0000256" key="2">
    <source>
        <dbReference type="ARBA" id="ARBA00010565"/>
    </source>
</evidence>
<dbReference type="PANTHER" id="PTHR12772">
    <property type="entry name" value="DNA REPLICATION COMPLEX GINS PROTEIN PSF2"/>
    <property type="match status" value="1"/>
</dbReference>
<accession>A0A6A4KV56</accession>
<dbReference type="PANTHER" id="PTHR12772:SF0">
    <property type="entry name" value="DNA REPLICATION COMPLEX GINS PROTEIN PSF2"/>
    <property type="match status" value="1"/>
</dbReference>
<sequence length="122" mass="13945">MLFKSNHVFRPVATFEINDYNACWCSARDDIPDIYMVRSLIEDIKDVRFHKIGTGLEVISQRTAALKLEHLTAMEVNIVRPFVVRALQTFYKLDNPEITQEPDARANRRFPAANHGPKVSSG</sequence>
<name>A0A6A4KV56_9ERIC</name>
<evidence type="ECO:0000256" key="3">
    <source>
        <dbReference type="ARBA" id="ARBA00022705"/>
    </source>
</evidence>
<comment type="subcellular location">
    <subcellularLocation>
        <location evidence="1">Nucleus</location>
    </subcellularLocation>
</comment>
<dbReference type="InterPro" id="IPR036224">
    <property type="entry name" value="GINS_bundle-like_dom_sf"/>
</dbReference>
<dbReference type="InterPro" id="IPR007257">
    <property type="entry name" value="GINS_Psf2"/>
</dbReference>
<evidence type="ECO:0000256" key="4">
    <source>
        <dbReference type="ARBA" id="ARBA00023242"/>
    </source>
</evidence>
<dbReference type="Proteomes" id="UP000428333">
    <property type="component" value="Linkage Group LG10"/>
</dbReference>
<dbReference type="AlphaFoldDB" id="A0A6A4KV56"/>
<dbReference type="GO" id="GO:0006260">
    <property type="term" value="P:DNA replication"/>
    <property type="evidence" value="ECO:0007669"/>
    <property type="project" value="UniProtKB-KW"/>
</dbReference>
<comment type="caution">
    <text evidence="7">The sequence shown here is derived from an EMBL/GenBank/DDBJ whole genome shotgun (WGS) entry which is preliminary data.</text>
</comment>
<dbReference type="FunFam" id="1.20.58.1020:FF:000001">
    <property type="entry name" value="DNA replication complex GINS protein PSF2"/>
    <property type="match status" value="1"/>
</dbReference>
<feature type="non-terminal residue" evidence="7">
    <location>
        <position position="1"/>
    </location>
</feature>
<dbReference type="GO" id="GO:0000727">
    <property type="term" value="P:double-strand break repair via break-induced replication"/>
    <property type="evidence" value="ECO:0007669"/>
    <property type="project" value="TreeGrafter"/>
</dbReference>
<protein>
    <recommendedName>
        <fullName evidence="6">GINS subunit domain-containing protein</fullName>
    </recommendedName>
</protein>
<dbReference type="EMBL" id="QEFC01002713">
    <property type="protein sequence ID" value="KAE9451443.1"/>
    <property type="molecule type" value="Genomic_DNA"/>
</dbReference>
<dbReference type="Pfam" id="PF05916">
    <property type="entry name" value="Sld5"/>
    <property type="match status" value="1"/>
</dbReference>